<comment type="caution">
    <text evidence="3">The sequence shown here is derived from an EMBL/GenBank/DDBJ whole genome shotgun (WGS) entry which is preliminary data.</text>
</comment>
<gene>
    <name evidence="3" type="ORF">G6O67_007432</name>
</gene>
<evidence type="ECO:0000256" key="2">
    <source>
        <dbReference type="SAM" id="Phobius"/>
    </source>
</evidence>
<evidence type="ECO:0000313" key="3">
    <source>
        <dbReference type="EMBL" id="KAF4505488.1"/>
    </source>
</evidence>
<dbReference type="AlphaFoldDB" id="A0A8H4LTQ9"/>
<evidence type="ECO:0008006" key="5">
    <source>
        <dbReference type="Google" id="ProtNLM"/>
    </source>
</evidence>
<evidence type="ECO:0000313" key="4">
    <source>
        <dbReference type="Proteomes" id="UP000557566"/>
    </source>
</evidence>
<dbReference type="Proteomes" id="UP000557566">
    <property type="component" value="Unassembled WGS sequence"/>
</dbReference>
<accession>A0A8H4LTQ9</accession>
<keyword evidence="2" id="KW-1133">Transmembrane helix</keyword>
<evidence type="ECO:0000256" key="1">
    <source>
        <dbReference type="SAM" id="MobiDB-lite"/>
    </source>
</evidence>
<dbReference type="SUPFAM" id="SSF55729">
    <property type="entry name" value="Acyl-CoA N-acyltransferases (Nat)"/>
    <property type="match status" value="1"/>
</dbReference>
<proteinExistence type="predicted"/>
<keyword evidence="2" id="KW-0472">Membrane</keyword>
<protein>
    <recommendedName>
        <fullName evidence="5">Acetyltransferase, GNAT family</fullName>
    </recommendedName>
</protein>
<keyword evidence="2" id="KW-0812">Transmembrane</keyword>
<reference evidence="3 4" key="1">
    <citation type="journal article" date="2020" name="Genome Biol. Evol.">
        <title>A new high-quality draft genome assembly of the Chinese cordyceps Ophiocordyceps sinensis.</title>
        <authorList>
            <person name="Shu R."/>
            <person name="Zhang J."/>
            <person name="Meng Q."/>
            <person name="Zhang H."/>
            <person name="Zhou G."/>
            <person name="Li M."/>
            <person name="Wu P."/>
            <person name="Zhao Y."/>
            <person name="Chen C."/>
            <person name="Qin Q."/>
        </authorList>
    </citation>
    <scope>NUCLEOTIDE SEQUENCE [LARGE SCALE GENOMIC DNA]</scope>
    <source>
        <strain evidence="3 4">IOZ07</strain>
    </source>
</reference>
<feature type="transmembrane region" description="Helical" evidence="2">
    <location>
        <begin position="57"/>
        <end position="78"/>
    </location>
</feature>
<name>A0A8H4LTQ9_9HYPO</name>
<organism evidence="3 4">
    <name type="scientific">Ophiocordyceps sinensis</name>
    <dbReference type="NCBI Taxonomy" id="72228"/>
    <lineage>
        <taxon>Eukaryota</taxon>
        <taxon>Fungi</taxon>
        <taxon>Dikarya</taxon>
        <taxon>Ascomycota</taxon>
        <taxon>Pezizomycotina</taxon>
        <taxon>Sordariomycetes</taxon>
        <taxon>Hypocreomycetidae</taxon>
        <taxon>Hypocreales</taxon>
        <taxon>Ophiocordycipitaceae</taxon>
        <taxon>Ophiocordyceps</taxon>
    </lineage>
</organism>
<feature type="transmembrane region" description="Helical" evidence="2">
    <location>
        <begin position="84"/>
        <end position="105"/>
    </location>
</feature>
<sequence length="263" mass="28212">MTSTPPARDSDPVTASSDSALDPPPLSFEVVSSDRDKRRALRLVADGIAQQRQVASLAIIFHPLCFVALGVACTLVWRRNSPDLGSALMALSGLVMAYLAAIRLYTSPFLRLAENFSCHSFLAAPEGYQDLVLVARFGGEIIGTLVLRLPPRPGAKAGQSSLKVDAGGGVIRAWTTMLRYRNKSIGADLLRFAVAVTRSACGDDAPVSFDPDHANSSLPLLRIFSRPFRSRDEKAAKALETALRDCDAGQSRFAPREPATDGS</sequence>
<keyword evidence="4" id="KW-1185">Reference proteome</keyword>
<dbReference type="InterPro" id="IPR016181">
    <property type="entry name" value="Acyl_CoA_acyltransferase"/>
</dbReference>
<dbReference type="EMBL" id="JAAVMX010000008">
    <property type="protein sequence ID" value="KAF4505488.1"/>
    <property type="molecule type" value="Genomic_DNA"/>
</dbReference>
<feature type="region of interest" description="Disordered" evidence="1">
    <location>
        <begin position="1"/>
        <end position="25"/>
    </location>
</feature>